<evidence type="ECO:0000313" key="3">
    <source>
        <dbReference type="Proteomes" id="UP000830671"/>
    </source>
</evidence>
<feature type="region of interest" description="Disordered" evidence="1">
    <location>
        <begin position="356"/>
        <end position="377"/>
    </location>
</feature>
<dbReference type="KEGG" id="clup:CLUP02_17647"/>
<protein>
    <submittedName>
        <fullName evidence="2">Uncharacterized protein</fullName>
    </submittedName>
</protein>
<gene>
    <name evidence="2" type="ORF">CLUP02_17647</name>
</gene>
<organism evidence="2 3">
    <name type="scientific">Colletotrichum lupini</name>
    <dbReference type="NCBI Taxonomy" id="145971"/>
    <lineage>
        <taxon>Eukaryota</taxon>
        <taxon>Fungi</taxon>
        <taxon>Dikarya</taxon>
        <taxon>Ascomycota</taxon>
        <taxon>Pezizomycotina</taxon>
        <taxon>Sordariomycetes</taxon>
        <taxon>Hypocreomycetidae</taxon>
        <taxon>Glomerellales</taxon>
        <taxon>Glomerellaceae</taxon>
        <taxon>Colletotrichum</taxon>
        <taxon>Colletotrichum acutatum species complex</taxon>
    </lineage>
</organism>
<dbReference type="GeneID" id="73351565"/>
<evidence type="ECO:0000256" key="1">
    <source>
        <dbReference type="SAM" id="MobiDB-lite"/>
    </source>
</evidence>
<keyword evidence="3" id="KW-1185">Reference proteome</keyword>
<accession>A0A9Q8SFU0</accession>
<reference evidence="2" key="1">
    <citation type="journal article" date="2021" name="Mol. Plant Microbe Interact.">
        <title>Complete Genome Sequence of the Plant-Pathogenic Fungus Colletotrichum lupini.</title>
        <authorList>
            <person name="Baroncelli R."/>
            <person name="Pensec F."/>
            <person name="Da Lio D."/>
            <person name="Boufleur T."/>
            <person name="Vicente I."/>
            <person name="Sarrocco S."/>
            <person name="Picot A."/>
            <person name="Baraldi E."/>
            <person name="Sukno S."/>
            <person name="Thon M."/>
            <person name="Le Floch G."/>
        </authorList>
    </citation>
    <scope>NUCLEOTIDE SEQUENCE</scope>
    <source>
        <strain evidence="2">IMI 504893</strain>
    </source>
</reference>
<proteinExistence type="predicted"/>
<name>A0A9Q8SFU0_9PEZI</name>
<dbReference type="EMBL" id="CP019472">
    <property type="protein sequence ID" value="UQC76136.1"/>
    <property type="molecule type" value="Genomic_DNA"/>
</dbReference>
<sequence length="1535" mass="170660">MEWISWDDGMATPRTTHAAAVTGRLQHLPTSTGKVATLELEGKPNERVVGTCLAEGEKKTKSGFDVTGVGPSNQDQAGRTRPHLIATRARKEPGRGWVVLASAVYYVDTANSPKSTHTLSSPQLTSITFSGLFLRSKTTGHRIFHPIGRANANALLFNMTRWIILTHVVRCVRVRACEWPARDKLGAGGGRWNTLSDKPQPSRYTITTHMVPKHVCNDVATLPLHSHPIRISGRPAGHEPCDWDSSKERNSVYTADIPAMPLVSNRITSPFSRRHNLHKDNQVQQAEVNTSFFSQHQKDPFVFSPCLYNARRPFAVLAILDLVSLTLQAALRQGTEWPKESRFARARRIHPELGLMGLDEHPNQTQHADGPTEVPENEPTMRLCEWMSRRGVRQSQSCVPPAAVHRGGSHMLITAANSILLLLHDLLFSIYAVWLQKAPTSKRLTSFVSMLVDRHAYPGGMMPAFLAVARHLLSCLQRLSLSLTQILSLSPSPKAFKLSTKTPQLRYPKPPGTTSAEVKRWNSDRVLPHSDDLVAKIPDTSKGGRLHGSNLHCQLWNMLFCFTARPRCHPFAHSIVNTMSEMRAAASCLSLDCSPIPAAPGNPKALTWLDISTSKSTPSILNLHIDICFADISHSLVLTCKAATFRPSYPASRSLGPLLLLSHKHSVLLASFWPVATVSSSYPHPALKSCLFSGYELALSHLSQAIPQQYSVDMAPGYPIVCRAVSDCSHLAPDFEYVPFYSHRFPACFSYLLLGVVARPNGLTLIDKYGPGAGYLEARARWHAESFLATSICIGIQSSSRIASVVVLVMELFLSHVLTRTHTHQTHQFKLTIHALAWRADNSIAPRQNASAASGYTLNALPDYRTLPSCCKGICPLLLGRSTGAKHMRQCFTDLVALFWLLGRFLLIVCVPATVTLRVALPWTHTLVILVFNTSHHPGFYQHQQVVEKPQWSHASKQPEPQGWRASFQVLPSGTMVISKHQPRCATWAKRQNITALVFQNPATSSRRVARGRWNRCATIFPAAHSSHHPRNAENLQVQARLKASRSETGAPYSQTSPTFGKSSIICAAQTALEATTCSDKAHLRRIMILIVGHTMRREFIMLVRHPHDKAWVRFTTTRRASTSYHQPRGLHLHLHLHLINKASRKTEGTNPAVDATPFRHESGLMPQNRWHRGSQIRGIVSCTIFLLMTSLLLGRCEKLGPNRFRRQSHLLRPPGEDLEEINNPKSKIQNPKSQFNHLQWMRSRLRGKSGSEQATVCGKQETRFGFQRPDRCGVFSVQGTSPSHYPNTCSIETNGGSAKKIADTFALMDPGVSVSRVLVSSWVFLALLQIGATRQARRRSPFISEPTLSRAIGEWPFFPNDVNDERFPPPFSVVEVLDGGWMPERLGGYEARFGSHEAVGGGIESWEHTGGSPRKVISSFFCICFHGRQKASGIRCFWGKQTLTLTCRRGILTERDGVGVGGDFRSFLSNICFSLFYSTLQLYTFLATTFPKLLSQSSPLYPRGLVKQAMNTDQDTRCRAFQLDLYGAIAVLLQ</sequence>
<evidence type="ECO:0000313" key="2">
    <source>
        <dbReference type="EMBL" id="UQC76136.1"/>
    </source>
</evidence>
<dbReference type="RefSeq" id="XP_049137779.1">
    <property type="nucleotide sequence ID" value="XM_049296555.1"/>
</dbReference>
<dbReference type="Proteomes" id="UP000830671">
    <property type="component" value="Chromosome 10"/>
</dbReference>